<dbReference type="EMBL" id="JAFVMF010000005">
    <property type="protein sequence ID" value="MBO1359226.1"/>
    <property type="molecule type" value="Genomic_DNA"/>
</dbReference>
<evidence type="ECO:0000259" key="4">
    <source>
        <dbReference type="Pfam" id="PF00535"/>
    </source>
</evidence>
<dbReference type="Pfam" id="PF00535">
    <property type="entry name" value="Glycos_transf_2"/>
    <property type="match status" value="1"/>
</dbReference>
<dbReference type="RefSeq" id="WP_207880115.1">
    <property type="nucleotide sequence ID" value="NZ_JAFVMF010000005.1"/>
</dbReference>
<organism evidence="5 6">
    <name type="scientific">Acetobacter sacchari</name>
    <dbReference type="NCBI Taxonomy" id="2661687"/>
    <lineage>
        <taxon>Bacteria</taxon>
        <taxon>Pseudomonadati</taxon>
        <taxon>Pseudomonadota</taxon>
        <taxon>Alphaproteobacteria</taxon>
        <taxon>Acetobacterales</taxon>
        <taxon>Acetobacteraceae</taxon>
        <taxon>Acetobacter</taxon>
    </lineage>
</organism>
<evidence type="ECO:0000256" key="2">
    <source>
        <dbReference type="ARBA" id="ARBA00022676"/>
    </source>
</evidence>
<proteinExistence type="inferred from homology"/>
<reference evidence="5 6" key="1">
    <citation type="submission" date="2021-03" db="EMBL/GenBank/DDBJ databases">
        <title>The complete genome sequence of Acetobacter sacchari TBRC 11175.</title>
        <authorList>
            <person name="Charoenyingcharoen P."/>
            <person name="Yukphan P."/>
        </authorList>
    </citation>
    <scope>NUCLEOTIDE SEQUENCE [LARGE SCALE GENOMIC DNA]</scope>
    <source>
        <strain evidence="5 6">TBRC 11175</strain>
    </source>
</reference>
<comment type="caution">
    <text evidence="5">The sequence shown here is derived from an EMBL/GenBank/DDBJ whole genome shotgun (WGS) entry which is preliminary data.</text>
</comment>
<dbReference type="Proteomes" id="UP000664771">
    <property type="component" value="Unassembled WGS sequence"/>
</dbReference>
<evidence type="ECO:0000313" key="6">
    <source>
        <dbReference type="Proteomes" id="UP000664771"/>
    </source>
</evidence>
<protein>
    <submittedName>
        <fullName evidence="5">Glycosyltransferase family 2 protein</fullName>
    </submittedName>
</protein>
<keyword evidence="6" id="KW-1185">Reference proteome</keyword>
<comment type="similarity">
    <text evidence="1">Belongs to the glycosyltransferase 2 family.</text>
</comment>
<sequence>MSAKEKQPGTMGKKLGIAITTYNRIDNLLKQIDLIERLSVSDIELVVCDDGSDDETIAMLAERGVMTIGGVNRGIAWNKNRGVFYLFNYTDVDAVILMDDDVMPRIHGWDAEWFEAATLYGHVNYVPGSMAPYVIGGGLTAEDVGLSPVVGGMCMGVSREAFARVGFMDVRFGRYGHEHSDYSFRYVRAGYGGFVKTAEKGPMTYFYVIDGGVQLANLPSTGTPEEASKNNDLLAKVAKDPIHRMPWKDDEGRDAFLTEFEPMSSRVIPEIETVAKEFDEALYLAANPDVKNAAMRGLQHYMAFGRFEKRRLKP</sequence>
<evidence type="ECO:0000313" key="5">
    <source>
        <dbReference type="EMBL" id="MBO1359226.1"/>
    </source>
</evidence>
<gene>
    <name evidence="5" type="ORF">J2D73_05370</name>
</gene>
<dbReference type="PANTHER" id="PTHR43179">
    <property type="entry name" value="RHAMNOSYLTRANSFERASE WBBL"/>
    <property type="match status" value="1"/>
</dbReference>
<dbReference type="PANTHER" id="PTHR43179:SF12">
    <property type="entry name" value="GALACTOFURANOSYLTRANSFERASE GLFT2"/>
    <property type="match status" value="1"/>
</dbReference>
<dbReference type="Gene3D" id="3.90.550.10">
    <property type="entry name" value="Spore Coat Polysaccharide Biosynthesis Protein SpsA, Chain A"/>
    <property type="match status" value="1"/>
</dbReference>
<evidence type="ECO:0000256" key="1">
    <source>
        <dbReference type="ARBA" id="ARBA00006739"/>
    </source>
</evidence>
<name>A0ABS3LTI4_9PROT</name>
<evidence type="ECO:0000256" key="3">
    <source>
        <dbReference type="ARBA" id="ARBA00022679"/>
    </source>
</evidence>
<keyword evidence="2" id="KW-0328">Glycosyltransferase</keyword>
<dbReference type="InterPro" id="IPR029044">
    <property type="entry name" value="Nucleotide-diphossugar_trans"/>
</dbReference>
<accession>A0ABS3LTI4</accession>
<dbReference type="SUPFAM" id="SSF53448">
    <property type="entry name" value="Nucleotide-diphospho-sugar transferases"/>
    <property type="match status" value="1"/>
</dbReference>
<keyword evidence="3" id="KW-0808">Transferase</keyword>
<feature type="domain" description="Glycosyltransferase 2-like" evidence="4">
    <location>
        <begin position="17"/>
        <end position="104"/>
    </location>
</feature>
<dbReference type="CDD" id="cd00761">
    <property type="entry name" value="Glyco_tranf_GTA_type"/>
    <property type="match status" value="1"/>
</dbReference>
<dbReference type="InterPro" id="IPR001173">
    <property type="entry name" value="Glyco_trans_2-like"/>
</dbReference>